<dbReference type="AlphaFoldDB" id="A0AAE3T1Y4"/>
<dbReference type="Pfam" id="PF03724">
    <property type="entry name" value="META"/>
    <property type="match status" value="1"/>
</dbReference>
<evidence type="ECO:0000259" key="2">
    <source>
        <dbReference type="Pfam" id="PF03724"/>
    </source>
</evidence>
<evidence type="ECO:0000313" key="3">
    <source>
        <dbReference type="EMBL" id="MDA7418461.1"/>
    </source>
</evidence>
<keyword evidence="4" id="KW-1185">Reference proteome</keyword>
<dbReference type="Gene3D" id="2.40.128.270">
    <property type="match status" value="1"/>
</dbReference>
<dbReference type="EMBL" id="JAQIPB010000010">
    <property type="protein sequence ID" value="MDA7418461.1"/>
    <property type="molecule type" value="Genomic_DNA"/>
</dbReference>
<feature type="chain" id="PRO_5042097295" evidence="1">
    <location>
        <begin position="29"/>
        <end position="156"/>
    </location>
</feature>
<name>A0AAE3T1Y4_9BURK</name>
<evidence type="ECO:0000256" key="1">
    <source>
        <dbReference type="SAM" id="SignalP"/>
    </source>
</evidence>
<dbReference type="PANTHER" id="PTHR35535:SF1">
    <property type="entry name" value="HEAT SHOCK PROTEIN HSLJ"/>
    <property type="match status" value="1"/>
</dbReference>
<comment type="caution">
    <text evidence="3">The sequence shown here is derived from an EMBL/GenBank/DDBJ whole genome shotgun (WGS) entry which is preliminary data.</text>
</comment>
<sequence>MRLPARHFFRAPRLAPVAATLLMAVALGACSSGIDLDEPIEGPMWRLVQLGEQRPVPGPDAAREPHVQFDLQGRVSGSGGCNRLSGGFTRNGAQLRLSQLGATRMACADAARSALETAFFQALQTTASYRLSGPGQMALLDANGRTLARLEAGQRR</sequence>
<dbReference type="InterPro" id="IPR053147">
    <property type="entry name" value="Hsp_HslJ-like"/>
</dbReference>
<gene>
    <name evidence="3" type="ORF">PGB34_18990</name>
</gene>
<keyword evidence="1" id="KW-0732">Signal</keyword>
<dbReference type="InterPro" id="IPR038670">
    <property type="entry name" value="HslJ-like_sf"/>
</dbReference>
<organism evidence="3 4">
    <name type="scientific">Xenophilus arseniciresistens</name>
    <dbReference type="NCBI Taxonomy" id="1283306"/>
    <lineage>
        <taxon>Bacteria</taxon>
        <taxon>Pseudomonadati</taxon>
        <taxon>Pseudomonadota</taxon>
        <taxon>Betaproteobacteria</taxon>
        <taxon>Burkholderiales</taxon>
        <taxon>Comamonadaceae</taxon>
        <taxon>Xenophilus</taxon>
    </lineage>
</organism>
<feature type="signal peptide" evidence="1">
    <location>
        <begin position="1"/>
        <end position="28"/>
    </location>
</feature>
<proteinExistence type="predicted"/>
<dbReference type="RefSeq" id="WP_271429677.1">
    <property type="nucleotide sequence ID" value="NZ_JAQIPB010000010.1"/>
</dbReference>
<evidence type="ECO:0000313" key="4">
    <source>
        <dbReference type="Proteomes" id="UP001212602"/>
    </source>
</evidence>
<reference evidence="3" key="1">
    <citation type="submission" date="2023-01" db="EMBL/GenBank/DDBJ databases">
        <title>Xenophilus mangrovi sp. nov., isolated from soil of Mangrove nature reserve.</title>
        <authorList>
            <person name="Xu S."/>
            <person name="Liu Z."/>
            <person name="Xu Y."/>
        </authorList>
    </citation>
    <scope>NUCLEOTIDE SEQUENCE</scope>
    <source>
        <strain evidence="3">YW8</strain>
    </source>
</reference>
<feature type="domain" description="DUF306" evidence="2">
    <location>
        <begin position="38"/>
        <end position="150"/>
    </location>
</feature>
<protein>
    <submittedName>
        <fullName evidence="3">META domain-containing protein</fullName>
    </submittedName>
</protein>
<accession>A0AAE3T1Y4</accession>
<dbReference type="InterPro" id="IPR005184">
    <property type="entry name" value="DUF306_Meta_HslJ"/>
</dbReference>
<dbReference type="PANTHER" id="PTHR35535">
    <property type="entry name" value="HEAT SHOCK PROTEIN HSLJ"/>
    <property type="match status" value="1"/>
</dbReference>
<dbReference type="PROSITE" id="PS51257">
    <property type="entry name" value="PROKAR_LIPOPROTEIN"/>
    <property type="match status" value="1"/>
</dbReference>
<dbReference type="Proteomes" id="UP001212602">
    <property type="component" value="Unassembled WGS sequence"/>
</dbReference>